<evidence type="ECO:0000256" key="1">
    <source>
        <dbReference type="ARBA" id="ARBA00023015"/>
    </source>
</evidence>
<gene>
    <name evidence="6" type="ORF">H0241_12165</name>
</gene>
<dbReference type="EMBL" id="JACDTY010000004">
    <property type="protein sequence ID" value="MBA1141008.1"/>
    <property type="molecule type" value="Genomic_DNA"/>
</dbReference>
<dbReference type="Gene3D" id="1.10.10.60">
    <property type="entry name" value="Homeodomain-like"/>
    <property type="match status" value="1"/>
</dbReference>
<dbReference type="Pfam" id="PF00440">
    <property type="entry name" value="TetR_N"/>
    <property type="match status" value="1"/>
</dbReference>
<dbReference type="GO" id="GO:0003700">
    <property type="term" value="F:DNA-binding transcription factor activity"/>
    <property type="evidence" value="ECO:0007669"/>
    <property type="project" value="TreeGrafter"/>
</dbReference>
<evidence type="ECO:0000256" key="2">
    <source>
        <dbReference type="ARBA" id="ARBA00023125"/>
    </source>
</evidence>
<dbReference type="PANTHER" id="PTHR30055">
    <property type="entry name" value="HTH-TYPE TRANSCRIPTIONAL REGULATOR RUTR"/>
    <property type="match status" value="1"/>
</dbReference>
<protein>
    <submittedName>
        <fullName evidence="6">TetR/AcrR family transcriptional regulator</fullName>
    </submittedName>
</protein>
<dbReference type="AlphaFoldDB" id="A0A838B2E1"/>
<evidence type="ECO:0000313" key="6">
    <source>
        <dbReference type="EMBL" id="MBA1141008.1"/>
    </source>
</evidence>
<comment type="caution">
    <text evidence="6">The sequence shown here is derived from an EMBL/GenBank/DDBJ whole genome shotgun (WGS) entry which is preliminary data.</text>
</comment>
<dbReference type="SUPFAM" id="SSF46689">
    <property type="entry name" value="Homeodomain-like"/>
    <property type="match status" value="1"/>
</dbReference>
<name>A0A838B2E1_9HYPH</name>
<evidence type="ECO:0000313" key="7">
    <source>
        <dbReference type="Proteomes" id="UP000558284"/>
    </source>
</evidence>
<sequence>MEKKNPKEAASVATPRPRGADATAAILRAALDLGEEVGFDALTIEGIADRTGVAKTTIYRRWPNVSAIVMDAFLTEVTKAAPIQEKATARESFAVSMKLLARAYRGQQGRIMRPLLGRAQTDERLLEAVKTRWVEPRRQIAREIVRRGIANGELRPGLDPDVVLDALYGPIYHRLLVPYVNSEVSDAYIEAVIETVFGGLELKPR</sequence>
<feature type="DNA-binding region" description="H-T-H motif" evidence="4">
    <location>
        <begin position="43"/>
        <end position="62"/>
    </location>
</feature>
<dbReference type="Gene3D" id="1.10.357.10">
    <property type="entry name" value="Tetracycline Repressor, domain 2"/>
    <property type="match status" value="1"/>
</dbReference>
<proteinExistence type="predicted"/>
<dbReference type="InterPro" id="IPR050109">
    <property type="entry name" value="HTH-type_TetR-like_transc_reg"/>
</dbReference>
<dbReference type="PRINTS" id="PR00455">
    <property type="entry name" value="HTHTETR"/>
</dbReference>
<keyword evidence="7" id="KW-1185">Reference proteome</keyword>
<dbReference type="Proteomes" id="UP000558284">
    <property type="component" value="Unassembled WGS sequence"/>
</dbReference>
<keyword evidence="1" id="KW-0805">Transcription regulation</keyword>
<accession>A0A838B2E1</accession>
<feature type="domain" description="HTH tetR-type" evidence="5">
    <location>
        <begin position="20"/>
        <end position="80"/>
    </location>
</feature>
<dbReference type="Pfam" id="PF16859">
    <property type="entry name" value="TetR_C_11"/>
    <property type="match status" value="1"/>
</dbReference>
<dbReference type="PROSITE" id="PS50977">
    <property type="entry name" value="HTH_TETR_2"/>
    <property type="match status" value="1"/>
</dbReference>
<dbReference type="RefSeq" id="WP_181057643.1">
    <property type="nucleotide sequence ID" value="NZ_JACDTY010000004.1"/>
</dbReference>
<dbReference type="GO" id="GO:0000976">
    <property type="term" value="F:transcription cis-regulatory region binding"/>
    <property type="evidence" value="ECO:0007669"/>
    <property type="project" value="TreeGrafter"/>
</dbReference>
<dbReference type="InterPro" id="IPR036271">
    <property type="entry name" value="Tet_transcr_reg_TetR-rel_C_sf"/>
</dbReference>
<dbReference type="InterPro" id="IPR001647">
    <property type="entry name" value="HTH_TetR"/>
</dbReference>
<dbReference type="InterPro" id="IPR011075">
    <property type="entry name" value="TetR_C"/>
</dbReference>
<dbReference type="PANTHER" id="PTHR30055:SF148">
    <property type="entry name" value="TETR-FAMILY TRANSCRIPTIONAL REGULATOR"/>
    <property type="match status" value="1"/>
</dbReference>
<evidence type="ECO:0000256" key="3">
    <source>
        <dbReference type="ARBA" id="ARBA00023163"/>
    </source>
</evidence>
<evidence type="ECO:0000259" key="5">
    <source>
        <dbReference type="PROSITE" id="PS50977"/>
    </source>
</evidence>
<dbReference type="SUPFAM" id="SSF48498">
    <property type="entry name" value="Tetracyclin repressor-like, C-terminal domain"/>
    <property type="match status" value="1"/>
</dbReference>
<evidence type="ECO:0000256" key="4">
    <source>
        <dbReference type="PROSITE-ProRule" id="PRU00335"/>
    </source>
</evidence>
<dbReference type="InterPro" id="IPR009057">
    <property type="entry name" value="Homeodomain-like_sf"/>
</dbReference>
<organism evidence="6 7">
    <name type="scientific">Mesorhizobium neociceri</name>
    <dbReference type="NCBI Taxonomy" id="1307853"/>
    <lineage>
        <taxon>Bacteria</taxon>
        <taxon>Pseudomonadati</taxon>
        <taxon>Pseudomonadota</taxon>
        <taxon>Alphaproteobacteria</taxon>
        <taxon>Hyphomicrobiales</taxon>
        <taxon>Phyllobacteriaceae</taxon>
        <taxon>Mesorhizobium</taxon>
    </lineage>
</organism>
<reference evidence="6 7" key="1">
    <citation type="submission" date="2020-07" db="EMBL/GenBank/DDBJ databases">
        <title>Definition of the novel symbiovar canariense within Mesorhizobium novociceri, a new species of genus Mesorhizobium nodulating Cicer canariense in the Caldera de Taburiente National Park (La Palma, Canary Islands).</title>
        <authorList>
            <person name="Leon-Barrios M."/>
            <person name="Perez-Yepez J."/>
            <person name="Flores-Felix J.D."/>
            <person name="Ramirez-Baena M.H."/>
            <person name="Pulido-Suarez L."/>
            <person name="Igual J.M."/>
            <person name="Velazquez E."/>
            <person name="Peix A."/>
        </authorList>
    </citation>
    <scope>NUCLEOTIDE SEQUENCE [LARGE SCALE GENOMIC DNA]</scope>
    <source>
        <strain evidence="6 7">CCANP35</strain>
    </source>
</reference>
<keyword evidence="2 4" id="KW-0238">DNA-binding</keyword>
<keyword evidence="3" id="KW-0804">Transcription</keyword>